<protein>
    <recommendedName>
        <fullName evidence="2">PRTRC system protein F</fullName>
    </recommendedName>
</protein>
<dbReference type="Pfam" id="PF14456">
    <property type="entry name" value="alpha-hel2"/>
    <property type="match status" value="1"/>
</dbReference>
<name>E6QVT1_9ZZZZ</name>
<comment type="caution">
    <text evidence="1">The sequence shown here is derived from an EMBL/GenBank/DDBJ whole genome shotgun (WGS) entry which is preliminary data.</text>
</comment>
<gene>
    <name evidence="1" type="ORF">CARN7_2177</name>
</gene>
<dbReference type="InterPro" id="IPR022283">
    <property type="entry name" value="PRTRC_protein-F"/>
</dbReference>
<accession>E6QVT1</accession>
<dbReference type="AlphaFoldDB" id="E6QVT1"/>
<dbReference type="EMBL" id="CABR01000137">
    <property type="protein sequence ID" value="CBI11354.1"/>
    <property type="molecule type" value="Genomic_DNA"/>
</dbReference>
<sequence>MRIVFDVAGEVMGNPYSPAVPVAPATVLTIPDIARRVPVRFTEICQPLYREFGKRLMEMGYLEDGPKKTLPTLLREGWSRYVASLSDRAFSHLHFQISVGEGDPYAYGDGLEDGQLGLHFWCDLTEAPVMRVKDRLETLRLHNPPLAWLALSVLEDASTFLPVMTPDWFMQLVAHSQWMGNGDESSIMSEYIADGVDLDDINVLTREDVFKVLPRWANRACHAKYNRVRQKISRCPLYDADISLLAHLDHLQDLIQSLETEQEFIRTHLSISGNAFASLLFFDDGNAGGLFYRVLDDFYRGLAEGDSETYLLRIAFDPADSRQTEQALRVMRTIFRMAEQLEDILTIIGDQLCSRPPLTSVNQKFICTRPSCCMAHNPNHAHPHRSPTPACMMSPCGWDVRLLRPANP</sequence>
<organism evidence="1">
    <name type="scientific">mine drainage metagenome</name>
    <dbReference type="NCBI Taxonomy" id="410659"/>
    <lineage>
        <taxon>unclassified sequences</taxon>
        <taxon>metagenomes</taxon>
        <taxon>ecological metagenomes</taxon>
    </lineage>
</organism>
<evidence type="ECO:0000313" key="1">
    <source>
        <dbReference type="EMBL" id="CBI11354.1"/>
    </source>
</evidence>
<reference evidence="1" key="1">
    <citation type="submission" date="2009-10" db="EMBL/GenBank/DDBJ databases">
        <title>Diversity of trophic interactions inside an arsenic-rich microbial ecosystem.</title>
        <authorList>
            <person name="Bertin P.N."/>
            <person name="Heinrich-Salmeron A."/>
            <person name="Pelletier E."/>
            <person name="Goulhen-Chollet F."/>
            <person name="Arsene-Ploetze F."/>
            <person name="Gallien S."/>
            <person name="Calteau A."/>
            <person name="Vallenet D."/>
            <person name="Casiot C."/>
            <person name="Chane-Woon-Ming B."/>
            <person name="Giloteaux L."/>
            <person name="Barakat M."/>
            <person name="Bonnefoy V."/>
            <person name="Bruneel O."/>
            <person name="Chandler M."/>
            <person name="Cleiss J."/>
            <person name="Duran R."/>
            <person name="Elbaz-Poulichet F."/>
            <person name="Fonknechten N."/>
            <person name="Lauga B."/>
            <person name="Mornico D."/>
            <person name="Ortet P."/>
            <person name="Schaeffer C."/>
            <person name="Siguier P."/>
            <person name="Alexander Thil Smith A."/>
            <person name="Van Dorsselaer A."/>
            <person name="Weissenbach J."/>
            <person name="Medigue C."/>
            <person name="Le Paslier D."/>
        </authorList>
    </citation>
    <scope>NUCLEOTIDE SEQUENCE</scope>
</reference>
<proteinExistence type="predicted"/>
<evidence type="ECO:0008006" key="2">
    <source>
        <dbReference type="Google" id="ProtNLM"/>
    </source>
</evidence>